<organism evidence="1 2">
    <name type="scientific">Priestia aryabhattai</name>
    <name type="common">Bacillus aryabhattai</name>
    <dbReference type="NCBI Taxonomy" id="412384"/>
    <lineage>
        <taxon>Bacteria</taxon>
        <taxon>Bacillati</taxon>
        <taxon>Bacillota</taxon>
        <taxon>Bacilli</taxon>
        <taxon>Bacillales</taxon>
        <taxon>Bacillaceae</taxon>
        <taxon>Priestia</taxon>
    </lineage>
</organism>
<evidence type="ECO:0000313" key="1">
    <source>
        <dbReference type="EMBL" id="MDU9690167.1"/>
    </source>
</evidence>
<sequence>MMKKRKKIFSVVIIALLLIGYFKLAYTPSHDVEEFPIPREAHLVKTTVGEDYITEKYKWFIASEAGSIPPWYQVSIWLRGWRKGETMGADQVYKKGSREVNLSTFDNEFYLSK</sequence>
<reference evidence="1" key="1">
    <citation type="journal article" date="2022" name="J Environ Chem Eng">
        <title>Biodegradation of petroleum oil using a constructed nonpathogenic and heavy metal-tolerant bacterial consortium isolated from marine sponges.</title>
        <authorList>
            <person name="Dechsakulwatana C."/>
            <person name="Rungsihiranrut A."/>
            <person name="Muangchinda C."/>
            <person name="Ningthoujam R."/>
            <person name="Klankeo P."/>
            <person name="Pinyakong O."/>
        </authorList>
    </citation>
    <scope>NUCLEOTIDE SEQUENCE</scope>
    <source>
        <strain evidence="1">TL01-2</strain>
    </source>
</reference>
<dbReference type="Proteomes" id="UP001269400">
    <property type="component" value="Unassembled WGS sequence"/>
</dbReference>
<accession>A0AAX6N2Z7</accession>
<gene>
    <name evidence="1" type="ORF">O0Q50_03235</name>
</gene>
<evidence type="ECO:0000313" key="2">
    <source>
        <dbReference type="Proteomes" id="UP001269400"/>
    </source>
</evidence>
<protein>
    <submittedName>
        <fullName evidence="1">Uncharacterized protein</fullName>
    </submittedName>
</protein>
<proteinExistence type="predicted"/>
<comment type="caution">
    <text evidence="1">The sequence shown here is derived from an EMBL/GenBank/DDBJ whole genome shotgun (WGS) entry which is preliminary data.</text>
</comment>
<reference evidence="1" key="2">
    <citation type="submission" date="2022-12" db="EMBL/GenBank/DDBJ databases">
        <authorList>
            <person name="Dechsakulwatana C."/>
            <person name="Rungsihiranrut A."/>
            <person name="Muangchinda C."/>
            <person name="Ningthoujam R."/>
            <person name="Klankeo P."/>
            <person name="Pinyakong O."/>
        </authorList>
    </citation>
    <scope>NUCLEOTIDE SEQUENCE</scope>
    <source>
        <strain evidence="1">TL01-2</strain>
    </source>
</reference>
<dbReference type="AlphaFoldDB" id="A0AAX6N2Z7"/>
<dbReference type="RefSeq" id="WP_182031614.1">
    <property type="nucleotide sequence ID" value="NZ_JAPTGD010000001.1"/>
</dbReference>
<dbReference type="EMBL" id="JAPTGD010000001">
    <property type="protein sequence ID" value="MDU9690167.1"/>
    <property type="molecule type" value="Genomic_DNA"/>
</dbReference>
<name>A0AAX6N2Z7_PRIAR</name>